<feature type="transmembrane region" description="Helical" evidence="3">
    <location>
        <begin position="591"/>
        <end position="613"/>
    </location>
</feature>
<keyword evidence="1 4" id="KW-0732">Signal</keyword>
<proteinExistence type="predicted"/>
<protein>
    <recommendedName>
        <fullName evidence="5">Gnk2-homologous domain-containing protein</fullName>
    </recommendedName>
</protein>
<evidence type="ECO:0000256" key="1">
    <source>
        <dbReference type="ARBA" id="ARBA00022729"/>
    </source>
</evidence>
<feature type="domain" description="Gnk2-homologous" evidence="5">
    <location>
        <begin position="30"/>
        <end position="134"/>
    </location>
</feature>
<name>A0A8S2B2K3_ARAAE</name>
<gene>
    <name evidence="6" type="ORF">AARE701A_LOCUS18680</name>
</gene>
<evidence type="ECO:0000259" key="5">
    <source>
        <dbReference type="PROSITE" id="PS51473"/>
    </source>
</evidence>
<accession>A0A8S2B2K3</accession>
<organism evidence="6 7">
    <name type="scientific">Arabidopsis arenosa</name>
    <name type="common">Sand rock-cress</name>
    <name type="synonym">Cardaminopsis arenosa</name>
    <dbReference type="NCBI Taxonomy" id="38785"/>
    <lineage>
        <taxon>Eukaryota</taxon>
        <taxon>Viridiplantae</taxon>
        <taxon>Streptophyta</taxon>
        <taxon>Embryophyta</taxon>
        <taxon>Tracheophyta</taxon>
        <taxon>Spermatophyta</taxon>
        <taxon>Magnoliopsida</taxon>
        <taxon>eudicotyledons</taxon>
        <taxon>Gunneridae</taxon>
        <taxon>Pentapetalae</taxon>
        <taxon>rosids</taxon>
        <taxon>malvids</taxon>
        <taxon>Brassicales</taxon>
        <taxon>Brassicaceae</taxon>
        <taxon>Camelineae</taxon>
        <taxon>Arabidopsis</taxon>
    </lineage>
</organism>
<dbReference type="EMBL" id="LR999457">
    <property type="protein sequence ID" value="CAE6181166.1"/>
    <property type="molecule type" value="Genomic_DNA"/>
</dbReference>
<dbReference type="CDD" id="cd23509">
    <property type="entry name" value="Gnk2-like"/>
    <property type="match status" value="4"/>
</dbReference>
<evidence type="ECO:0000256" key="2">
    <source>
        <dbReference type="ARBA" id="ARBA00022737"/>
    </source>
</evidence>
<dbReference type="InterPro" id="IPR038408">
    <property type="entry name" value="GNK2_sf"/>
</dbReference>
<dbReference type="FunFam" id="3.30.430.20:FF:000003">
    <property type="entry name" value="Cysteine-rich RLK (RECEPTOR-like protein kinase) 10"/>
    <property type="match status" value="2"/>
</dbReference>
<feature type="domain" description="Gnk2-homologous" evidence="5">
    <location>
        <begin position="358"/>
        <end position="462"/>
    </location>
</feature>
<feature type="transmembrane region" description="Helical" evidence="3">
    <location>
        <begin position="227"/>
        <end position="249"/>
    </location>
</feature>
<dbReference type="PANTHER" id="PTHR32099">
    <property type="entry name" value="CYSTEINE-RICH REPEAT SECRETORY PROTEIN"/>
    <property type="match status" value="1"/>
</dbReference>
<sequence length="768" mass="84809">MSVYYASFGFLFLIAFLASLPSSTQLQEPTYIYHVCPNTTTYLENSTYSSHLKTLLSSLSSNNPSFSSGFYSTAAGRSPDVVFGLFLCRGDVLPEICRDCIVFAVNDTLSRCPEEKKSLIWYDECMLRYSDENFFLESSLQNGTNGIILINTQNCIPDLTREDCLSCLQRTINSLPTDKVGGRLVVPSCSSKYEVYPFYNESAVGTHLPQLDPASPPPPGEGGNSSVIVIAVVVPMTIIFLLLVAVFSFRAKRKRLVHETEPLAGEDAEDRPTMSAIVQMLTTSSIALAVPRPPGFFFRSKHEQAERAATRVTGRRYGILTVVVKRLIQDTKSCSTPAFSSRATFQFPFDRASAQNPFYLYHNCSITTTYSSNSTYFTNLKTLLSSLSSRNASYSTGFQNATAGQAPDRVTGLFLCRGNVSPEVCRNCVAFAVNEALTRCPKDKEALLYYEQCLIRYSNRNILSTLNIDGGMYMQNARDFTSVKKDRFRDLVLTPMNLVAIEAARSFKKFAVRKIDLTASQSLYGMVQCTPDLTEQDCLNCLQQSINRVTNDKIGGRMLLPSCSSRYDNYPFYNESIVGTPRPGKGGNSSVIIIAVVVPITVLFLLLVAIFSVRAKNKRKLCYEMEPPAGGSLQFDFKAIEAATDSFLEINKLGQGGFGEVYKAWRLWSSGSPLELVGPSFGDNYQTSEITRCIHIALLCVQEDAHDRPNMSAIVQMLTTSSIALAVPRPPGFCFWSRHEQVGEVGPSMDTSALCSVDEASITSVAPR</sequence>
<dbReference type="PANTHER" id="PTHR32099:SF42">
    <property type="entry name" value="CYSTEINE-RICH RECEPTOR-LIKE PROTEIN KINASE 9-RELATED"/>
    <property type="match status" value="1"/>
</dbReference>
<keyword evidence="3" id="KW-0812">Transmembrane</keyword>
<evidence type="ECO:0000256" key="4">
    <source>
        <dbReference type="SAM" id="SignalP"/>
    </source>
</evidence>
<dbReference type="InterPro" id="IPR011009">
    <property type="entry name" value="Kinase-like_dom_sf"/>
</dbReference>
<dbReference type="FunFam" id="3.30.430.20:FF:000002">
    <property type="entry name" value="Cysteine-rich receptor-like protein kinase 10"/>
    <property type="match status" value="1"/>
</dbReference>
<reference evidence="6" key="1">
    <citation type="submission" date="2021-01" db="EMBL/GenBank/DDBJ databases">
        <authorList>
            <person name="Bezrukov I."/>
        </authorList>
    </citation>
    <scope>NUCLEOTIDE SEQUENCE</scope>
</reference>
<feature type="signal peptide" evidence="4">
    <location>
        <begin position="1"/>
        <end position="26"/>
    </location>
</feature>
<evidence type="ECO:0000313" key="7">
    <source>
        <dbReference type="Proteomes" id="UP000682877"/>
    </source>
</evidence>
<dbReference type="Gene3D" id="3.30.430.20">
    <property type="entry name" value="Gnk2 domain, C-X8-C-X2-C motif"/>
    <property type="match status" value="4"/>
</dbReference>
<keyword evidence="2" id="KW-0677">Repeat</keyword>
<feature type="chain" id="PRO_5035760900" description="Gnk2-homologous domain-containing protein" evidence="4">
    <location>
        <begin position="27"/>
        <end position="768"/>
    </location>
</feature>
<dbReference type="Proteomes" id="UP000682877">
    <property type="component" value="Chromosome 7"/>
</dbReference>
<dbReference type="Gene3D" id="1.10.510.10">
    <property type="entry name" value="Transferase(Phosphotransferase) domain 1"/>
    <property type="match status" value="1"/>
</dbReference>
<evidence type="ECO:0000256" key="3">
    <source>
        <dbReference type="SAM" id="Phobius"/>
    </source>
</evidence>
<dbReference type="InterPro" id="IPR002902">
    <property type="entry name" value="GNK2"/>
</dbReference>
<keyword evidence="3" id="KW-0472">Membrane</keyword>
<dbReference type="PROSITE" id="PS51473">
    <property type="entry name" value="GNK2"/>
    <property type="match status" value="3"/>
</dbReference>
<keyword evidence="3" id="KW-1133">Transmembrane helix</keyword>
<dbReference type="SUPFAM" id="SSF56112">
    <property type="entry name" value="Protein kinase-like (PK-like)"/>
    <property type="match status" value="1"/>
</dbReference>
<feature type="domain" description="Gnk2-homologous" evidence="5">
    <location>
        <begin position="468"/>
        <end position="572"/>
    </location>
</feature>
<dbReference type="AlphaFoldDB" id="A0A8S2B2K3"/>
<dbReference type="Pfam" id="PF01657">
    <property type="entry name" value="Stress-antifung"/>
    <property type="match status" value="3"/>
</dbReference>
<keyword evidence="7" id="KW-1185">Reference proteome</keyword>
<evidence type="ECO:0000313" key="6">
    <source>
        <dbReference type="EMBL" id="CAE6181166.1"/>
    </source>
</evidence>